<dbReference type="KEGG" id="dsq:DICSQDRAFT_175982"/>
<feature type="compositionally biased region" description="Pro residues" evidence="1">
    <location>
        <begin position="326"/>
        <end position="348"/>
    </location>
</feature>
<feature type="region of interest" description="Disordered" evidence="1">
    <location>
        <begin position="170"/>
        <end position="350"/>
    </location>
</feature>
<feature type="region of interest" description="Disordered" evidence="1">
    <location>
        <begin position="533"/>
        <end position="605"/>
    </location>
</feature>
<evidence type="ECO:0000256" key="1">
    <source>
        <dbReference type="SAM" id="MobiDB-lite"/>
    </source>
</evidence>
<feature type="region of interest" description="Disordered" evidence="1">
    <location>
        <begin position="633"/>
        <end position="652"/>
    </location>
</feature>
<dbReference type="EMBL" id="JH719711">
    <property type="protein sequence ID" value="EJF55388.1"/>
    <property type="molecule type" value="Genomic_DNA"/>
</dbReference>
<organism evidence="2 3">
    <name type="scientific">Dichomitus squalens (strain LYAD-421)</name>
    <name type="common">Western red white-rot fungus</name>
    <dbReference type="NCBI Taxonomy" id="732165"/>
    <lineage>
        <taxon>Eukaryota</taxon>
        <taxon>Fungi</taxon>
        <taxon>Dikarya</taxon>
        <taxon>Basidiomycota</taxon>
        <taxon>Agaricomycotina</taxon>
        <taxon>Agaricomycetes</taxon>
        <taxon>Polyporales</taxon>
        <taxon>Polyporaceae</taxon>
        <taxon>Dichomitus</taxon>
    </lineage>
</organism>
<dbReference type="Proteomes" id="UP000053319">
    <property type="component" value="Unassembled WGS sequence"/>
</dbReference>
<gene>
    <name evidence="2" type="ORF">DICSQDRAFT_175982</name>
</gene>
<evidence type="ECO:0000313" key="2">
    <source>
        <dbReference type="EMBL" id="EJF55388.1"/>
    </source>
</evidence>
<dbReference type="AlphaFoldDB" id="R7SHN7"/>
<sequence length="652" mass="72376">MPQLASTYRAVPEDVPTPQWFLDHDFHLSFLHLPGNEIAGYGQTSQRQYIGWLLLQPSPELRNVLEWRFWDAPPASHAWAIYGESVVTLTHLRTLDWDVGEITDPSGQRRAYDTASQLRATTIAMSDHALDIVCAPHHLFLIADLVNHIEQVDRDHERTWLERVIANNDSHAASPISPTPPLPAPEWRNAADVSGWGDTNVDWSNTNWGDVPMDEADMEWSSPIQPSRRSPPPRDSPSPTLQHLRPMPDRLRSGAPPPTRTRPSPRSPSPTPRSLSPVDENEPPFTMVIDPTSPLEWPTSTVRTVLGTISGGDLTNTTDPDTLSAPPAPPTPPLRQPRPRTPPYPTPALGPATVHYRTPLLGYPAYGGALLYDERLLDGWQIGPDEPRHVGGHPWEWRISGHLNGTALLEVQLRSYAWDERWEQIPGVDNAYLIGVLGDNLHPSGRFTETQYLGFLRAMIQARDPAARVTDHDVWREAADNLMDAYDVRNIPVSVRQYRNGRAVRLYDNMSAHDVHRSLWGNFYDDEILDVSDYGDSPPPTPATPAAPIKDVLRSRSPSPVSPPAVVHDAPFDANPFRPVRLAPANPSSRSPSPPATSSPIAPSPSRTITFIAGGYFSPDNPGLRIGLWYPPAPSSPLTEPDLELNDRDDRA</sequence>
<protein>
    <submittedName>
        <fullName evidence="2">Uncharacterized protein</fullName>
    </submittedName>
</protein>
<name>R7SHN7_DICSQ</name>
<reference evidence="2 3" key="1">
    <citation type="journal article" date="2012" name="Science">
        <title>The Paleozoic origin of enzymatic lignin decomposition reconstructed from 31 fungal genomes.</title>
        <authorList>
            <person name="Floudas D."/>
            <person name="Binder M."/>
            <person name="Riley R."/>
            <person name="Barry K."/>
            <person name="Blanchette R.A."/>
            <person name="Henrissat B."/>
            <person name="Martinez A.T."/>
            <person name="Otillar R."/>
            <person name="Spatafora J.W."/>
            <person name="Yadav J.S."/>
            <person name="Aerts A."/>
            <person name="Benoit I."/>
            <person name="Boyd A."/>
            <person name="Carlson A."/>
            <person name="Copeland A."/>
            <person name="Coutinho P.M."/>
            <person name="de Vries R.P."/>
            <person name="Ferreira P."/>
            <person name="Findley K."/>
            <person name="Foster B."/>
            <person name="Gaskell J."/>
            <person name="Glotzer D."/>
            <person name="Gorecki P."/>
            <person name="Heitman J."/>
            <person name="Hesse C."/>
            <person name="Hori C."/>
            <person name="Igarashi K."/>
            <person name="Jurgens J.A."/>
            <person name="Kallen N."/>
            <person name="Kersten P."/>
            <person name="Kohler A."/>
            <person name="Kuees U."/>
            <person name="Kumar T.K.A."/>
            <person name="Kuo A."/>
            <person name="LaButti K."/>
            <person name="Larrondo L.F."/>
            <person name="Lindquist E."/>
            <person name="Ling A."/>
            <person name="Lombard V."/>
            <person name="Lucas S."/>
            <person name="Lundell T."/>
            <person name="Martin R."/>
            <person name="McLaughlin D.J."/>
            <person name="Morgenstern I."/>
            <person name="Morin E."/>
            <person name="Murat C."/>
            <person name="Nagy L.G."/>
            <person name="Nolan M."/>
            <person name="Ohm R.A."/>
            <person name="Patyshakuliyeva A."/>
            <person name="Rokas A."/>
            <person name="Ruiz-Duenas F.J."/>
            <person name="Sabat G."/>
            <person name="Salamov A."/>
            <person name="Samejima M."/>
            <person name="Schmutz J."/>
            <person name="Slot J.C."/>
            <person name="St John F."/>
            <person name="Stenlid J."/>
            <person name="Sun H."/>
            <person name="Sun S."/>
            <person name="Syed K."/>
            <person name="Tsang A."/>
            <person name="Wiebenga A."/>
            <person name="Young D."/>
            <person name="Pisabarro A."/>
            <person name="Eastwood D.C."/>
            <person name="Martin F."/>
            <person name="Cullen D."/>
            <person name="Grigoriev I.V."/>
            <person name="Hibbett D.S."/>
        </authorList>
    </citation>
    <scope>NUCLEOTIDE SEQUENCE [LARGE SCALE GENOMIC DNA]</scope>
    <source>
        <strain evidence="2 3">LYAD-421 SS1</strain>
    </source>
</reference>
<dbReference type="RefSeq" id="XP_007371873.1">
    <property type="nucleotide sequence ID" value="XM_007371811.1"/>
</dbReference>
<dbReference type="GeneID" id="18840328"/>
<feature type="compositionally biased region" description="Pro residues" evidence="1">
    <location>
        <begin position="255"/>
        <end position="271"/>
    </location>
</feature>
<proteinExistence type="predicted"/>
<evidence type="ECO:0000313" key="3">
    <source>
        <dbReference type="Proteomes" id="UP000053319"/>
    </source>
</evidence>
<dbReference type="HOGENOM" id="CLU_027885_1_0_1"/>
<accession>R7SHN7</accession>
<feature type="compositionally biased region" description="Low complexity" evidence="1">
    <location>
        <begin position="555"/>
        <end position="567"/>
    </location>
</feature>